<gene>
    <name evidence="1" type="ORF">CRP01_04725</name>
</gene>
<accession>A0A2D0NGY5</accession>
<evidence type="ECO:0000313" key="2">
    <source>
        <dbReference type="Proteomes" id="UP000223913"/>
    </source>
</evidence>
<protein>
    <submittedName>
        <fullName evidence="1">Uncharacterized protein</fullName>
    </submittedName>
</protein>
<keyword evidence="2" id="KW-1185">Reference proteome</keyword>
<name>A0A2D0NGY5_FLAN2</name>
<comment type="caution">
    <text evidence="1">The sequence shown here is derived from an EMBL/GenBank/DDBJ whole genome shotgun (WGS) entry which is preliminary data.</text>
</comment>
<evidence type="ECO:0000313" key="1">
    <source>
        <dbReference type="EMBL" id="PHN07751.1"/>
    </source>
</evidence>
<reference evidence="1 2" key="1">
    <citation type="submission" date="2017-10" db="EMBL/GenBank/DDBJ databases">
        <title>The draft genome sequence of Lewinella nigricans NBRC 102662.</title>
        <authorList>
            <person name="Wang K."/>
        </authorList>
    </citation>
    <scope>NUCLEOTIDE SEQUENCE [LARGE SCALE GENOMIC DNA]</scope>
    <source>
        <strain evidence="1 2">NBRC 102662</strain>
    </source>
</reference>
<dbReference type="OrthoDB" id="1491191at2"/>
<proteinExistence type="predicted"/>
<dbReference type="RefSeq" id="WP_099148860.1">
    <property type="nucleotide sequence ID" value="NZ_PDUD01000006.1"/>
</dbReference>
<dbReference type="AlphaFoldDB" id="A0A2D0NGY5"/>
<organism evidence="1 2">
    <name type="scientific">Flavilitoribacter nigricans (strain ATCC 23147 / DSM 23189 / NBRC 102662 / NCIMB 1420 / SS-2)</name>
    <name type="common">Lewinella nigricans</name>
    <dbReference type="NCBI Taxonomy" id="1122177"/>
    <lineage>
        <taxon>Bacteria</taxon>
        <taxon>Pseudomonadati</taxon>
        <taxon>Bacteroidota</taxon>
        <taxon>Saprospiria</taxon>
        <taxon>Saprospirales</taxon>
        <taxon>Lewinellaceae</taxon>
        <taxon>Flavilitoribacter</taxon>
    </lineage>
</organism>
<dbReference type="Proteomes" id="UP000223913">
    <property type="component" value="Unassembled WGS sequence"/>
</dbReference>
<dbReference type="EMBL" id="PDUD01000006">
    <property type="protein sequence ID" value="PHN07751.1"/>
    <property type="molecule type" value="Genomic_DNA"/>
</dbReference>
<sequence>MKKFAFIVMVLVAGSLAWMGFVREPLPPIPTIVAEVSQEVPLDFSINAMDYTGVELSMNRKIEGKGMYVQFKMANAWKSGRAGLVLNGIKGNSGLRGMSPQNYLKDEKRKGNSGKDFSNFMADKRGKPVSSYSFRQTLVEDNSGKTFMRMSYNGPAMEMIQMLEIPRPVTIPAHVSKQFTSKGIIQFQPGTVAFDSKIKGFYIPVVIR</sequence>